<dbReference type="PROSITE" id="PS50887">
    <property type="entry name" value="GGDEF"/>
    <property type="match status" value="1"/>
</dbReference>
<evidence type="ECO:0000313" key="5">
    <source>
        <dbReference type="EMBL" id="SIQ02208.1"/>
    </source>
</evidence>
<feature type="domain" description="GGDEF" evidence="3">
    <location>
        <begin position="361"/>
        <end position="491"/>
    </location>
</feature>
<dbReference type="Pfam" id="PF00990">
    <property type="entry name" value="GGDEF"/>
    <property type="match status" value="1"/>
</dbReference>
<dbReference type="SUPFAM" id="SSF55785">
    <property type="entry name" value="PYP-like sensor domain (PAS domain)"/>
    <property type="match status" value="1"/>
</dbReference>
<dbReference type="RefSeq" id="WP_084566029.1">
    <property type="nucleotide sequence ID" value="NZ_FTNC01000001.1"/>
</dbReference>
<dbReference type="SMART" id="SM00091">
    <property type="entry name" value="PAS"/>
    <property type="match status" value="1"/>
</dbReference>
<dbReference type="InterPro" id="IPR013767">
    <property type="entry name" value="PAS_fold"/>
</dbReference>
<dbReference type="SUPFAM" id="SSF109604">
    <property type="entry name" value="HD-domain/PDEase-like"/>
    <property type="match status" value="1"/>
</dbReference>
<feature type="transmembrane region" description="Helical" evidence="1">
    <location>
        <begin position="103"/>
        <end position="127"/>
    </location>
</feature>
<dbReference type="InterPro" id="IPR003607">
    <property type="entry name" value="HD/PDEase_dom"/>
</dbReference>
<keyword evidence="1" id="KW-0812">Transmembrane</keyword>
<evidence type="ECO:0000259" key="4">
    <source>
        <dbReference type="PROSITE" id="PS51832"/>
    </source>
</evidence>
<evidence type="ECO:0000256" key="1">
    <source>
        <dbReference type="SAM" id="Phobius"/>
    </source>
</evidence>
<feature type="transmembrane region" description="Helical" evidence="1">
    <location>
        <begin position="65"/>
        <end position="82"/>
    </location>
</feature>
<evidence type="ECO:0000313" key="6">
    <source>
        <dbReference type="Proteomes" id="UP000185669"/>
    </source>
</evidence>
<protein>
    <submittedName>
        <fullName evidence="5">PAS domain S-box-containing protein/diguanylate cyclase (GGDEF) domain-containing protein</fullName>
    </submittedName>
</protein>
<dbReference type="NCBIfam" id="TIGR00254">
    <property type="entry name" value="GGDEF"/>
    <property type="match status" value="1"/>
</dbReference>
<sequence>MNFLSLLELGFTYIYSAGFIIFALGIFLLYQRNQNRYLLYFTVFAILSFLANAVDILYYYFDFEILYTFYAVFIIFEAYYLLKAVHRYFQLELNSVYLKILKLLVLVVVFSSFTFNRFIIFAPALIYLAAAFFKSADVFFNQAFNNYFNFLGFNSLALGLTVLFLPYLRFNSYFEKYGIFFKGLFSLLFMLGIFAIYYEDLHYRLKIREEQYQKLFNQSPAGMLLLNKDGKIITVNDAICQYTGYSREELEGEMMFKNLVPIEYKIRAQENIRDILNGEDKEYIMKTYNKNGSLRYFLMKETKFVQADFSTAILSMRIDYTDYKTKEEEIKYLSYHDNLTDLYNRTFLEEEMTRLNSSRKLPVSIIMIDVNGLKLFNDTFGHQKGDQLLIKTARILKESTRSSDLVGRWAGDEFVIILPDTSEADMKKIVQRIKEKCNKTNKEEIMISLAVGSAVKNKESEDLFEIFNQADKKMYQEKISQSKEAKKKLISNILSSLEAKSYEDSLHLQRMKKIAAGFADYLELENTEKSKLIELAELHDIGKISIPEQILTKKDKLNSKEWEKIKEHSEVGYKIAAASKEFASLAKAILYHHERWDGNGYPEGLAKEEIPYLSRIILIIDAYDAMLNKNYYSRKMNKKEVMTELERKAGSQFDPTLTARFIEFITAKN</sequence>
<name>A0A1N6PCV5_9FIRM</name>
<dbReference type="AlphaFoldDB" id="A0A1N6PCV5"/>
<feature type="transmembrane region" description="Helical" evidence="1">
    <location>
        <begin position="37"/>
        <end position="59"/>
    </location>
</feature>
<reference evidence="6" key="1">
    <citation type="submission" date="2017-01" db="EMBL/GenBank/DDBJ databases">
        <authorList>
            <person name="Varghese N."/>
            <person name="Submissions S."/>
        </authorList>
    </citation>
    <scope>NUCLEOTIDE SEQUENCE [LARGE SCALE GENOMIC DNA]</scope>
    <source>
        <strain evidence="6">ATCC 700103</strain>
    </source>
</reference>
<dbReference type="OrthoDB" id="9802066at2"/>
<dbReference type="InterPro" id="IPR000160">
    <property type="entry name" value="GGDEF_dom"/>
</dbReference>
<dbReference type="PANTHER" id="PTHR43155">
    <property type="entry name" value="CYCLIC DI-GMP PHOSPHODIESTERASE PA4108-RELATED"/>
    <property type="match status" value="1"/>
</dbReference>
<dbReference type="InterPro" id="IPR037522">
    <property type="entry name" value="HD_GYP_dom"/>
</dbReference>
<dbReference type="EMBL" id="FTNC01000001">
    <property type="protein sequence ID" value="SIQ02208.1"/>
    <property type="molecule type" value="Genomic_DNA"/>
</dbReference>
<feature type="transmembrane region" description="Helical" evidence="1">
    <location>
        <begin position="12"/>
        <end position="30"/>
    </location>
</feature>
<dbReference type="Gene3D" id="3.30.450.20">
    <property type="entry name" value="PAS domain"/>
    <property type="match status" value="1"/>
</dbReference>
<feature type="domain" description="HD-GYP" evidence="4">
    <location>
        <begin position="482"/>
        <end position="669"/>
    </location>
</feature>
<organism evidence="5 6">
    <name type="scientific">Halanaerobium kushneri</name>
    <dbReference type="NCBI Taxonomy" id="56779"/>
    <lineage>
        <taxon>Bacteria</taxon>
        <taxon>Bacillati</taxon>
        <taxon>Bacillota</taxon>
        <taxon>Clostridia</taxon>
        <taxon>Halanaerobiales</taxon>
        <taxon>Halanaerobiaceae</taxon>
        <taxon>Halanaerobium</taxon>
    </lineage>
</organism>
<accession>A0A1N6PCV5</accession>
<dbReference type="PROSITE" id="PS51832">
    <property type="entry name" value="HD_GYP"/>
    <property type="match status" value="1"/>
</dbReference>
<proteinExistence type="predicted"/>
<dbReference type="SMART" id="SM00267">
    <property type="entry name" value="GGDEF"/>
    <property type="match status" value="1"/>
</dbReference>
<dbReference type="InterPro" id="IPR043128">
    <property type="entry name" value="Rev_trsase/Diguanyl_cyclase"/>
</dbReference>
<dbReference type="InterPro" id="IPR035965">
    <property type="entry name" value="PAS-like_dom_sf"/>
</dbReference>
<feature type="transmembrane region" description="Helical" evidence="1">
    <location>
        <begin position="179"/>
        <end position="198"/>
    </location>
</feature>
<keyword evidence="1" id="KW-0472">Membrane</keyword>
<gene>
    <name evidence="5" type="ORF">SAMN05421834_10143</name>
</gene>
<dbReference type="PANTHER" id="PTHR43155:SF2">
    <property type="entry name" value="CYCLIC DI-GMP PHOSPHODIESTERASE PA4108"/>
    <property type="match status" value="1"/>
</dbReference>
<dbReference type="CDD" id="cd00077">
    <property type="entry name" value="HDc"/>
    <property type="match status" value="1"/>
</dbReference>
<dbReference type="InterPro" id="IPR029787">
    <property type="entry name" value="Nucleotide_cyclase"/>
</dbReference>
<dbReference type="NCBIfam" id="TIGR00229">
    <property type="entry name" value="sensory_box"/>
    <property type="match status" value="1"/>
</dbReference>
<feature type="transmembrane region" description="Helical" evidence="1">
    <location>
        <begin position="147"/>
        <end position="167"/>
    </location>
</feature>
<dbReference type="SUPFAM" id="SSF55073">
    <property type="entry name" value="Nucleotide cyclase"/>
    <property type="match status" value="1"/>
</dbReference>
<dbReference type="Gene3D" id="3.30.70.270">
    <property type="match status" value="1"/>
</dbReference>
<evidence type="ECO:0000259" key="3">
    <source>
        <dbReference type="PROSITE" id="PS50887"/>
    </source>
</evidence>
<dbReference type="PROSITE" id="PS50112">
    <property type="entry name" value="PAS"/>
    <property type="match status" value="1"/>
</dbReference>
<dbReference type="SMART" id="SM00471">
    <property type="entry name" value="HDc"/>
    <property type="match status" value="1"/>
</dbReference>
<feature type="domain" description="PAS" evidence="2">
    <location>
        <begin position="208"/>
        <end position="279"/>
    </location>
</feature>
<keyword evidence="1" id="KW-1133">Transmembrane helix</keyword>
<dbReference type="Pfam" id="PF00989">
    <property type="entry name" value="PAS"/>
    <property type="match status" value="1"/>
</dbReference>
<dbReference type="STRING" id="56779.SAMN05421834_10143"/>
<evidence type="ECO:0000259" key="2">
    <source>
        <dbReference type="PROSITE" id="PS50112"/>
    </source>
</evidence>
<dbReference type="CDD" id="cd01949">
    <property type="entry name" value="GGDEF"/>
    <property type="match status" value="1"/>
</dbReference>
<dbReference type="CDD" id="cd00130">
    <property type="entry name" value="PAS"/>
    <property type="match status" value="1"/>
</dbReference>
<dbReference type="Pfam" id="PF13487">
    <property type="entry name" value="HD_5"/>
    <property type="match status" value="1"/>
</dbReference>
<keyword evidence="6" id="KW-1185">Reference proteome</keyword>
<dbReference type="Proteomes" id="UP000185669">
    <property type="component" value="Unassembled WGS sequence"/>
</dbReference>
<dbReference type="InterPro" id="IPR000014">
    <property type="entry name" value="PAS"/>
</dbReference>
<dbReference type="GO" id="GO:0006355">
    <property type="term" value="P:regulation of DNA-templated transcription"/>
    <property type="evidence" value="ECO:0007669"/>
    <property type="project" value="InterPro"/>
</dbReference>
<dbReference type="Gene3D" id="1.10.3210.10">
    <property type="entry name" value="Hypothetical protein af1432"/>
    <property type="match status" value="1"/>
</dbReference>